<evidence type="ECO:0008006" key="3">
    <source>
        <dbReference type="Google" id="ProtNLM"/>
    </source>
</evidence>
<accession>A0ABQ4K8G7</accession>
<sequence length="71" mass="8538">MSKIDGHFTEEVDRDIKTADIDDEIMQYINAEQPIIPLHRKNEFVGFVDMHYVQSYFQTFESYKQKLQTYT</sequence>
<dbReference type="EMBL" id="BOQT01000012">
    <property type="protein sequence ID" value="GIN22019.1"/>
    <property type="molecule type" value="Genomic_DNA"/>
</dbReference>
<dbReference type="Proteomes" id="UP000680279">
    <property type="component" value="Unassembled WGS sequence"/>
</dbReference>
<proteinExistence type="predicted"/>
<gene>
    <name evidence="1" type="ORF">J1TS3_31530</name>
</gene>
<name>A0ABQ4K8G7_9BACI</name>
<organism evidence="1 2">
    <name type="scientific">Siminovitchia fordii</name>
    <dbReference type="NCBI Taxonomy" id="254759"/>
    <lineage>
        <taxon>Bacteria</taxon>
        <taxon>Bacillati</taxon>
        <taxon>Bacillota</taxon>
        <taxon>Bacilli</taxon>
        <taxon>Bacillales</taxon>
        <taxon>Bacillaceae</taxon>
        <taxon>Siminovitchia</taxon>
    </lineage>
</organism>
<keyword evidence="2" id="KW-1185">Reference proteome</keyword>
<reference evidence="1 2" key="1">
    <citation type="submission" date="2021-03" db="EMBL/GenBank/DDBJ databases">
        <title>Antimicrobial resistance genes in bacteria isolated from Japanese honey, and their potential for conferring macrolide and lincosamide resistance in the American foulbrood pathogen Paenibacillus larvae.</title>
        <authorList>
            <person name="Okamoto M."/>
            <person name="Kumagai M."/>
            <person name="Kanamori H."/>
            <person name="Takamatsu D."/>
        </authorList>
    </citation>
    <scope>NUCLEOTIDE SEQUENCE [LARGE SCALE GENOMIC DNA]</scope>
    <source>
        <strain evidence="1 2">J1TS3</strain>
    </source>
</reference>
<protein>
    <recommendedName>
        <fullName evidence="3">CBS domain-containing protein</fullName>
    </recommendedName>
</protein>
<evidence type="ECO:0000313" key="2">
    <source>
        <dbReference type="Proteomes" id="UP000680279"/>
    </source>
</evidence>
<comment type="caution">
    <text evidence="1">The sequence shown here is derived from an EMBL/GenBank/DDBJ whole genome shotgun (WGS) entry which is preliminary data.</text>
</comment>
<evidence type="ECO:0000313" key="1">
    <source>
        <dbReference type="EMBL" id="GIN22019.1"/>
    </source>
</evidence>